<evidence type="ECO:0000256" key="5">
    <source>
        <dbReference type="ARBA" id="ARBA00022989"/>
    </source>
</evidence>
<dbReference type="InterPro" id="IPR050332">
    <property type="entry name" value="GPCR_2"/>
</dbReference>
<keyword evidence="7 11" id="KW-0472">Membrane</keyword>
<keyword evidence="8" id="KW-0675">Receptor</keyword>
<organism evidence="14 15">
    <name type="scientific">Vespula maculifrons</name>
    <name type="common">Eastern yellow jacket</name>
    <name type="synonym">Wasp</name>
    <dbReference type="NCBI Taxonomy" id="7453"/>
    <lineage>
        <taxon>Eukaryota</taxon>
        <taxon>Metazoa</taxon>
        <taxon>Ecdysozoa</taxon>
        <taxon>Arthropoda</taxon>
        <taxon>Hexapoda</taxon>
        <taxon>Insecta</taxon>
        <taxon>Pterygota</taxon>
        <taxon>Neoptera</taxon>
        <taxon>Endopterygota</taxon>
        <taxon>Hymenoptera</taxon>
        <taxon>Apocrita</taxon>
        <taxon>Aculeata</taxon>
        <taxon>Vespoidea</taxon>
        <taxon>Vespidae</taxon>
        <taxon>Vespinae</taxon>
        <taxon>Vespula</taxon>
    </lineage>
</organism>
<keyword evidence="5 11" id="KW-1133">Transmembrane helix</keyword>
<name>A0ABD2CNY5_VESMC</name>
<feature type="transmembrane region" description="Helical" evidence="11">
    <location>
        <begin position="371"/>
        <end position="395"/>
    </location>
</feature>
<evidence type="ECO:0000256" key="6">
    <source>
        <dbReference type="ARBA" id="ARBA00023040"/>
    </source>
</evidence>
<dbReference type="InterPro" id="IPR001879">
    <property type="entry name" value="GPCR_2_extracellular_dom"/>
</dbReference>
<evidence type="ECO:0000256" key="8">
    <source>
        <dbReference type="ARBA" id="ARBA00023170"/>
    </source>
</evidence>
<comment type="subcellular location">
    <subcellularLocation>
        <location evidence="1">Cell membrane</location>
        <topology evidence="1">Multi-pass membrane protein</topology>
    </subcellularLocation>
</comment>
<dbReference type="InterPro" id="IPR017981">
    <property type="entry name" value="GPCR_2-like_7TM"/>
</dbReference>
<evidence type="ECO:0000256" key="11">
    <source>
        <dbReference type="SAM" id="Phobius"/>
    </source>
</evidence>
<keyword evidence="15" id="KW-1185">Reference proteome</keyword>
<feature type="domain" description="G-protein coupled receptors family 2 profile 2" evidence="13">
    <location>
        <begin position="179"/>
        <end position="471"/>
    </location>
</feature>
<evidence type="ECO:0000259" key="12">
    <source>
        <dbReference type="PROSITE" id="PS50227"/>
    </source>
</evidence>
<keyword evidence="9" id="KW-0325">Glycoprotein</keyword>
<proteinExistence type="inferred from homology"/>
<protein>
    <submittedName>
        <fullName evidence="14">Secretin receptor-like</fullName>
    </submittedName>
</protein>
<gene>
    <name evidence="14" type="ORF">V1477_005186</name>
</gene>
<dbReference type="Pfam" id="PF00002">
    <property type="entry name" value="7tm_2"/>
    <property type="match status" value="2"/>
</dbReference>
<dbReference type="Gene3D" id="1.20.1070.10">
    <property type="entry name" value="Rhodopsin 7-helix transmembrane proteins"/>
    <property type="match status" value="1"/>
</dbReference>
<feature type="transmembrane region" description="Helical" evidence="11">
    <location>
        <begin position="446"/>
        <end position="470"/>
    </location>
</feature>
<keyword evidence="10" id="KW-0807">Transducer</keyword>
<dbReference type="PROSITE" id="PS50227">
    <property type="entry name" value="G_PROTEIN_RECEP_F2_3"/>
    <property type="match status" value="1"/>
</dbReference>
<evidence type="ECO:0000256" key="10">
    <source>
        <dbReference type="ARBA" id="ARBA00023224"/>
    </source>
</evidence>
<dbReference type="PROSITE" id="PS50261">
    <property type="entry name" value="G_PROTEIN_RECEP_F2_4"/>
    <property type="match status" value="1"/>
</dbReference>
<keyword evidence="6" id="KW-0297">G-protein coupled receptor</keyword>
<dbReference type="InterPro" id="IPR036445">
    <property type="entry name" value="GPCR_2_extracell_dom_sf"/>
</dbReference>
<dbReference type="CDD" id="cd15273">
    <property type="entry name" value="7tmB1_NPR_B7_insect-like"/>
    <property type="match status" value="1"/>
</dbReference>
<evidence type="ECO:0000256" key="9">
    <source>
        <dbReference type="ARBA" id="ARBA00023180"/>
    </source>
</evidence>
<dbReference type="PANTHER" id="PTHR45620:SF1">
    <property type="entry name" value="G-PROTEIN COUPLED RECEPTORS FAMILY 2 PROFILE 2 DOMAIN-CONTAINING PROTEIN"/>
    <property type="match status" value="1"/>
</dbReference>
<feature type="transmembrane region" description="Helical" evidence="11">
    <location>
        <begin position="185"/>
        <end position="204"/>
    </location>
</feature>
<dbReference type="GO" id="GO:0005886">
    <property type="term" value="C:plasma membrane"/>
    <property type="evidence" value="ECO:0007669"/>
    <property type="project" value="UniProtKB-SubCell"/>
</dbReference>
<dbReference type="AlphaFoldDB" id="A0ABD2CNY5"/>
<dbReference type="PRINTS" id="PR00249">
    <property type="entry name" value="GPCRSECRETIN"/>
</dbReference>
<feature type="domain" description="G-protein coupled receptors family 2 profile 1" evidence="12">
    <location>
        <begin position="26"/>
        <end position="151"/>
    </location>
</feature>
<feature type="transmembrane region" description="Helical" evidence="11">
    <location>
        <begin position="415"/>
        <end position="434"/>
    </location>
</feature>
<dbReference type="SMART" id="SM00008">
    <property type="entry name" value="HormR"/>
    <property type="match status" value="1"/>
</dbReference>
<comment type="caution">
    <text evidence="14">The sequence shown here is derived from an EMBL/GenBank/DDBJ whole genome shotgun (WGS) entry which is preliminary data.</text>
</comment>
<evidence type="ECO:0000313" key="14">
    <source>
        <dbReference type="EMBL" id="KAL2746816.1"/>
    </source>
</evidence>
<dbReference type="InterPro" id="IPR000832">
    <property type="entry name" value="GPCR_2_secretin-like"/>
</dbReference>
<dbReference type="GO" id="GO:0004930">
    <property type="term" value="F:G protein-coupled receptor activity"/>
    <property type="evidence" value="ECO:0007669"/>
    <property type="project" value="UniProtKB-KW"/>
</dbReference>
<keyword evidence="3" id="KW-1003">Cell membrane</keyword>
<dbReference type="PANTHER" id="PTHR45620">
    <property type="entry name" value="PDF RECEPTOR-LIKE PROTEIN-RELATED"/>
    <property type="match status" value="1"/>
</dbReference>
<sequence length="532" mass="61944">MDTPKIYQINTMAKETERLLAEQKNICERLFKNGSQSEDETGMKIEKEILQCSPTFDGLLCWPRTLASRTATLPCPRLILETSYDLFFSSSTQPFKESTEILNNKSNILKEWIISSFNTSAIASKCLANGQWYINDESTAWSNYTLCIRSNNLDIEYLWNWKNVKLENISLVGKWLPIIKTVSQIGYASSFATLLVAMTVFTILRKLRNPRNRLHMHLFTSFMMRAFMALLKEWVFIDGIGLAWDVILVNDDGVFIKERNTWACKIITSMWQYFIVANYAWILMEGLYLHNLIFLALCTDTTAITSYILLGWGKEFVLCIKKYIYISFLFIIYYKFLVGLPGLVVIPWIIIRATVEDTLCWTIHHNPSFFLIVRIPIVISILFNFGLFVNIVRVLLIKLKTSVHLQHKKMQYRRWAKSTLILVPLFGAHYTLFLGLSYQKDNHIELVWLFCDQLFASFQGAFVALLYCLLNGEVRAEVRRAWKARRSKTDSLRPIHCDFLKISQNRTRCVFRRHDCDELNFSESTTKHLSTV</sequence>
<evidence type="ECO:0000256" key="2">
    <source>
        <dbReference type="ARBA" id="ARBA00005314"/>
    </source>
</evidence>
<dbReference type="PROSITE" id="PS00649">
    <property type="entry name" value="G_PROTEIN_RECEP_F2_1"/>
    <property type="match status" value="1"/>
</dbReference>
<comment type="similarity">
    <text evidence="2">Belongs to the G-protein coupled receptor 2 family.</text>
</comment>
<evidence type="ECO:0000256" key="3">
    <source>
        <dbReference type="ARBA" id="ARBA00022475"/>
    </source>
</evidence>
<feature type="transmembrane region" description="Helical" evidence="11">
    <location>
        <begin position="324"/>
        <end position="351"/>
    </location>
</feature>
<evidence type="ECO:0000256" key="4">
    <source>
        <dbReference type="ARBA" id="ARBA00022692"/>
    </source>
</evidence>
<evidence type="ECO:0000259" key="13">
    <source>
        <dbReference type="PROSITE" id="PS50261"/>
    </source>
</evidence>
<accession>A0ABD2CNY5</accession>
<evidence type="ECO:0000256" key="7">
    <source>
        <dbReference type="ARBA" id="ARBA00023136"/>
    </source>
</evidence>
<evidence type="ECO:0000313" key="15">
    <source>
        <dbReference type="Proteomes" id="UP001607303"/>
    </source>
</evidence>
<dbReference type="Gene3D" id="4.10.1240.10">
    <property type="entry name" value="GPCR, family 2, extracellular hormone receptor domain"/>
    <property type="match status" value="1"/>
</dbReference>
<dbReference type="Proteomes" id="UP001607303">
    <property type="component" value="Unassembled WGS sequence"/>
</dbReference>
<feature type="transmembrane region" description="Helical" evidence="11">
    <location>
        <begin position="288"/>
        <end position="312"/>
    </location>
</feature>
<reference evidence="14 15" key="1">
    <citation type="journal article" date="2024" name="Ann. Entomol. Soc. Am.">
        <title>Genomic analyses of the southern and eastern yellowjacket wasps (Hymenoptera: Vespidae) reveal evolutionary signatures of social life.</title>
        <authorList>
            <person name="Catto M.A."/>
            <person name="Caine P.B."/>
            <person name="Orr S.E."/>
            <person name="Hunt B.G."/>
            <person name="Goodisman M.A.D."/>
        </authorList>
    </citation>
    <scope>NUCLEOTIDE SEQUENCE [LARGE SCALE GENOMIC DNA]</scope>
    <source>
        <strain evidence="14">232</strain>
        <tissue evidence="14">Head and thorax</tissue>
    </source>
</reference>
<dbReference type="PROSITE" id="PS00650">
    <property type="entry name" value="G_PROTEIN_RECEP_F2_2"/>
    <property type="match status" value="1"/>
</dbReference>
<keyword evidence="4 11" id="KW-0812">Transmembrane</keyword>
<feature type="transmembrane region" description="Helical" evidence="11">
    <location>
        <begin position="262"/>
        <end position="282"/>
    </location>
</feature>
<evidence type="ECO:0000256" key="1">
    <source>
        <dbReference type="ARBA" id="ARBA00004651"/>
    </source>
</evidence>
<dbReference type="InterPro" id="IPR017983">
    <property type="entry name" value="GPCR_2_secretin-like_CS"/>
</dbReference>
<dbReference type="SUPFAM" id="SSF111418">
    <property type="entry name" value="Hormone receptor domain"/>
    <property type="match status" value="1"/>
</dbReference>
<dbReference type="Pfam" id="PF02793">
    <property type="entry name" value="HRM"/>
    <property type="match status" value="1"/>
</dbReference>
<dbReference type="EMBL" id="JAYRBN010000037">
    <property type="protein sequence ID" value="KAL2746816.1"/>
    <property type="molecule type" value="Genomic_DNA"/>
</dbReference>